<keyword evidence="5" id="KW-1185">Reference proteome</keyword>
<sequence>MHRKFITLIVAASMAVTGLSAAPARADAEDAAKVIAGVAALAILGAAIADADDDRDRVTRNRGHLRHDNRHRGHGKKWGHRKNRDNWNKRQRNNNHARPLPNRVKRKLLPGACRTQVRVRGGQSIRGFGRYCLTRNYGYANSLPRACKTSVRSRHGKLRTIYRGRCLYRHGYREANARW</sequence>
<feature type="chain" id="PRO_5032659668" evidence="3">
    <location>
        <begin position="27"/>
        <end position="179"/>
    </location>
</feature>
<feature type="signal peptide" evidence="3">
    <location>
        <begin position="1"/>
        <end position="26"/>
    </location>
</feature>
<comment type="caution">
    <text evidence="4">The sequence shown here is derived from an EMBL/GenBank/DDBJ whole genome shotgun (WGS) entry which is preliminary data.</text>
</comment>
<dbReference type="Proteomes" id="UP000564704">
    <property type="component" value="Unassembled WGS sequence"/>
</dbReference>
<keyword evidence="2" id="KW-1133">Transmembrane helix</keyword>
<keyword evidence="3" id="KW-0732">Signal</keyword>
<feature type="transmembrane region" description="Helical" evidence="2">
    <location>
        <begin position="31"/>
        <end position="51"/>
    </location>
</feature>
<feature type="region of interest" description="Disordered" evidence="1">
    <location>
        <begin position="62"/>
        <end position="98"/>
    </location>
</feature>
<protein>
    <submittedName>
        <fullName evidence="4">Uncharacterized protein</fullName>
    </submittedName>
</protein>
<keyword evidence="2" id="KW-0812">Transmembrane</keyword>
<dbReference type="OrthoDB" id="7876829at2"/>
<organism evidence="4 5">
    <name type="scientific">Roseovarius bejariae</name>
    <dbReference type="NCBI Taxonomy" id="2576383"/>
    <lineage>
        <taxon>Bacteria</taxon>
        <taxon>Pseudomonadati</taxon>
        <taxon>Pseudomonadota</taxon>
        <taxon>Alphaproteobacteria</taxon>
        <taxon>Rhodobacterales</taxon>
        <taxon>Roseobacteraceae</taxon>
        <taxon>Roseovarius</taxon>
    </lineage>
</organism>
<proteinExistence type="predicted"/>
<feature type="compositionally biased region" description="Basic residues" evidence="1">
    <location>
        <begin position="62"/>
        <end position="95"/>
    </location>
</feature>
<dbReference type="AlphaFoldDB" id="A0A844CM00"/>
<dbReference type="EMBL" id="SZWE01000001">
    <property type="protein sequence ID" value="MRU15807.1"/>
    <property type="molecule type" value="Genomic_DNA"/>
</dbReference>
<evidence type="ECO:0000313" key="4">
    <source>
        <dbReference type="EMBL" id="MRU15807.1"/>
    </source>
</evidence>
<keyword evidence="2" id="KW-0472">Membrane</keyword>
<evidence type="ECO:0000256" key="1">
    <source>
        <dbReference type="SAM" id="MobiDB-lite"/>
    </source>
</evidence>
<dbReference type="RefSeq" id="WP_154151377.1">
    <property type="nucleotide sequence ID" value="NZ_SZWE01000001.1"/>
</dbReference>
<evidence type="ECO:0000256" key="3">
    <source>
        <dbReference type="SAM" id="SignalP"/>
    </source>
</evidence>
<evidence type="ECO:0000313" key="5">
    <source>
        <dbReference type="Proteomes" id="UP000564704"/>
    </source>
</evidence>
<name>A0A844CM00_9RHOB</name>
<accession>A0A844CM00</accession>
<gene>
    <name evidence="4" type="ORF">FDP25_10250</name>
</gene>
<evidence type="ECO:0000256" key="2">
    <source>
        <dbReference type="SAM" id="Phobius"/>
    </source>
</evidence>
<reference evidence="4 5" key="1">
    <citation type="submission" date="2019-05" db="EMBL/GenBank/DDBJ databases">
        <title>Roseovarius bejariae sp. nov., a moderately halophylic bacterium isolated from a saline soil in Rambla Salada (Murcia).</title>
        <authorList>
            <person name="Castro D.J."/>
            <person name="Gomez-Altuve A."/>
            <person name="Reina J.C."/>
            <person name="Rodriguez M."/>
            <person name="Sampedro I."/>
            <person name="Llamas I."/>
            <person name="Martinez-Checa F."/>
        </authorList>
    </citation>
    <scope>NUCLEOTIDE SEQUENCE [LARGE SCALE GENOMIC DNA]</scope>
    <source>
        <strain evidence="4 5">A21</strain>
    </source>
</reference>